<dbReference type="GO" id="GO:0016787">
    <property type="term" value="F:hydrolase activity"/>
    <property type="evidence" value="ECO:0007669"/>
    <property type="project" value="UniProtKB-UniRule"/>
</dbReference>
<reference evidence="6" key="1">
    <citation type="submission" date="2024-07" db="EMBL/GenBank/DDBJ databases">
        <title>Genome Analysis of a Potential Novel Vibrio Species Secreting pH- and Thermo-stable Alginate Lyase and its Application in Producing Alginate Oligosaccharides.</title>
        <authorList>
            <person name="Huang H."/>
            <person name="Bao K."/>
        </authorList>
    </citation>
    <scope>NUCLEOTIDE SEQUENCE</scope>
    <source>
        <strain evidence="6">HB236076</strain>
    </source>
</reference>
<keyword evidence="2 4" id="KW-0442">Lipid degradation</keyword>
<evidence type="ECO:0000256" key="1">
    <source>
        <dbReference type="ARBA" id="ARBA00022801"/>
    </source>
</evidence>
<sequence length="275" mass="30863">MVTKQALVVEGGAMRGVFASGVLDSFLEHDYDPFDFYMGVSAGASNLIGYLANQPKRSINIITQLATDKQFYNPTRFLRGGDLTDVHWLVEQSFQQYPIDLHCFNQKSPLYATTTNVQTGLAEYHRVNADNLQQTIEATSALPIAYKTLPALNGQCYSDGGVADSIPVQEAYRRGAKSITVILSRPQTGKKPSASNPWLWRRLFHRYPELATAMINRAKRYQESLDFIQSPPKDCQIKVISPNSDFKVKRLTMKTALLERGYQQGLQRGLAYLDS</sequence>
<dbReference type="PANTHER" id="PTHR14226:SF25">
    <property type="entry name" value="PHOSPHOESTERASE"/>
    <property type="match status" value="1"/>
</dbReference>
<gene>
    <name evidence="6" type="ORF">AB0763_07360</name>
</gene>
<organism evidence="6">
    <name type="scientific">Vibrio sp. HB236076</name>
    <dbReference type="NCBI Taxonomy" id="3232307"/>
    <lineage>
        <taxon>Bacteria</taxon>
        <taxon>Pseudomonadati</taxon>
        <taxon>Pseudomonadota</taxon>
        <taxon>Gammaproteobacteria</taxon>
        <taxon>Vibrionales</taxon>
        <taxon>Vibrionaceae</taxon>
        <taxon>Vibrio</taxon>
    </lineage>
</organism>
<feature type="active site" description="Nucleophile" evidence="4">
    <location>
        <position position="41"/>
    </location>
</feature>
<evidence type="ECO:0000313" key="6">
    <source>
        <dbReference type="EMBL" id="XDK24052.1"/>
    </source>
</evidence>
<evidence type="ECO:0000256" key="3">
    <source>
        <dbReference type="ARBA" id="ARBA00023098"/>
    </source>
</evidence>
<feature type="short sequence motif" description="GXSXG" evidence="4">
    <location>
        <begin position="39"/>
        <end position="43"/>
    </location>
</feature>
<proteinExistence type="predicted"/>
<feature type="domain" description="PNPLA" evidence="5">
    <location>
        <begin position="7"/>
        <end position="172"/>
    </location>
</feature>
<dbReference type="Gene3D" id="3.40.1090.10">
    <property type="entry name" value="Cytosolic phospholipase A2 catalytic domain"/>
    <property type="match status" value="2"/>
</dbReference>
<dbReference type="EMBL" id="CP162601">
    <property type="protein sequence ID" value="XDK24052.1"/>
    <property type="molecule type" value="Genomic_DNA"/>
</dbReference>
<dbReference type="InterPro" id="IPR037483">
    <property type="entry name" value="YjjU-like"/>
</dbReference>
<comment type="caution">
    <text evidence="4">Lacks conserved residue(s) required for the propagation of feature annotation.</text>
</comment>
<dbReference type="Pfam" id="PF01734">
    <property type="entry name" value="Patatin"/>
    <property type="match status" value="1"/>
</dbReference>
<dbReference type="PROSITE" id="PS51635">
    <property type="entry name" value="PNPLA"/>
    <property type="match status" value="1"/>
</dbReference>
<dbReference type="AlphaFoldDB" id="A0AB39H9D7"/>
<keyword evidence="1 4" id="KW-0378">Hydrolase</keyword>
<dbReference type="InterPro" id="IPR045943">
    <property type="entry name" value="DUF6363"/>
</dbReference>
<accession>A0AB39H9D7</accession>
<dbReference type="GO" id="GO:0016042">
    <property type="term" value="P:lipid catabolic process"/>
    <property type="evidence" value="ECO:0007669"/>
    <property type="project" value="UniProtKB-UniRule"/>
</dbReference>
<keyword evidence="3 4" id="KW-0443">Lipid metabolism</keyword>
<feature type="short sequence motif" description="DGA/G" evidence="4">
    <location>
        <begin position="159"/>
        <end position="161"/>
    </location>
</feature>
<dbReference type="InterPro" id="IPR050301">
    <property type="entry name" value="NTE"/>
</dbReference>
<evidence type="ECO:0000256" key="4">
    <source>
        <dbReference type="PROSITE-ProRule" id="PRU01161"/>
    </source>
</evidence>
<name>A0AB39H9D7_9VIBR</name>
<dbReference type="RefSeq" id="WP_306100100.1">
    <property type="nucleotide sequence ID" value="NZ_CP162601.1"/>
</dbReference>
<dbReference type="KEGG" id="vih:AB0763_07360"/>
<evidence type="ECO:0000256" key="2">
    <source>
        <dbReference type="ARBA" id="ARBA00022963"/>
    </source>
</evidence>
<feature type="active site" description="Proton acceptor" evidence="4">
    <location>
        <position position="159"/>
    </location>
</feature>
<dbReference type="InterPro" id="IPR016035">
    <property type="entry name" value="Acyl_Trfase/lysoPLipase"/>
</dbReference>
<dbReference type="CDD" id="cd07208">
    <property type="entry name" value="Pat_hypo_Ecoli_yjju_like"/>
    <property type="match status" value="1"/>
</dbReference>
<dbReference type="Pfam" id="PF19890">
    <property type="entry name" value="DUF6363"/>
    <property type="match status" value="1"/>
</dbReference>
<protein>
    <submittedName>
        <fullName evidence="6">Patatin family protein</fullName>
    </submittedName>
</protein>
<evidence type="ECO:0000259" key="5">
    <source>
        <dbReference type="PROSITE" id="PS51635"/>
    </source>
</evidence>
<dbReference type="PANTHER" id="PTHR14226">
    <property type="entry name" value="NEUROPATHY TARGET ESTERASE/SWISS CHEESE D.MELANOGASTER"/>
    <property type="match status" value="1"/>
</dbReference>
<dbReference type="SUPFAM" id="SSF52151">
    <property type="entry name" value="FabD/lysophospholipase-like"/>
    <property type="match status" value="1"/>
</dbReference>
<dbReference type="InterPro" id="IPR002641">
    <property type="entry name" value="PNPLA_dom"/>
</dbReference>